<dbReference type="AlphaFoldDB" id="A0AAD3MG25"/>
<evidence type="ECO:0000313" key="1">
    <source>
        <dbReference type="EMBL" id="GLD52834.1"/>
    </source>
</evidence>
<dbReference type="Proteomes" id="UP001279410">
    <property type="component" value="Unassembled WGS sequence"/>
</dbReference>
<keyword evidence="1" id="KW-0378">Hydrolase</keyword>
<dbReference type="EMBL" id="BRZM01003855">
    <property type="protein sequence ID" value="GLD52834.1"/>
    <property type="molecule type" value="Genomic_DNA"/>
</dbReference>
<comment type="caution">
    <text evidence="1">The sequence shown here is derived from an EMBL/GenBank/DDBJ whole genome shotgun (WGS) entry which is preliminary data.</text>
</comment>
<organism evidence="1 2">
    <name type="scientific">Lates japonicus</name>
    <name type="common">Japanese lates</name>
    <dbReference type="NCBI Taxonomy" id="270547"/>
    <lineage>
        <taxon>Eukaryota</taxon>
        <taxon>Metazoa</taxon>
        <taxon>Chordata</taxon>
        <taxon>Craniata</taxon>
        <taxon>Vertebrata</taxon>
        <taxon>Euteleostomi</taxon>
        <taxon>Actinopterygii</taxon>
        <taxon>Neopterygii</taxon>
        <taxon>Teleostei</taxon>
        <taxon>Neoteleostei</taxon>
        <taxon>Acanthomorphata</taxon>
        <taxon>Carangaria</taxon>
        <taxon>Carangaria incertae sedis</taxon>
        <taxon>Centropomidae</taxon>
        <taxon>Lates</taxon>
    </lineage>
</organism>
<sequence length="157" mass="17462">MGAWAAGHGMQDLGALTADEEADPLGYHLACLPVGVRVGKLRWMVLRWAGTSASFAYCEEELSVLAGLTGRAVLSEPNHFSSTVVLRHYNSPYLVYHEKVKSEQRLHQGLQHGVRVPASAVWRRSGQRGAAQGEFLISLDDGWIRFAARFSIRWLSW</sequence>
<dbReference type="GO" id="GO:0004386">
    <property type="term" value="F:helicase activity"/>
    <property type="evidence" value="ECO:0007669"/>
    <property type="project" value="UniProtKB-KW"/>
</dbReference>
<protein>
    <submittedName>
        <fullName evidence="1">ATP-dependent RNA helicase DHX57 isoform X1</fullName>
    </submittedName>
</protein>
<evidence type="ECO:0000313" key="2">
    <source>
        <dbReference type="Proteomes" id="UP001279410"/>
    </source>
</evidence>
<gene>
    <name evidence="1" type="ORF">AKAME5_002827300</name>
</gene>
<keyword evidence="1" id="KW-0067">ATP-binding</keyword>
<keyword evidence="2" id="KW-1185">Reference proteome</keyword>
<keyword evidence="1" id="KW-0547">Nucleotide-binding</keyword>
<keyword evidence="1" id="KW-0347">Helicase</keyword>
<accession>A0AAD3MG25</accession>
<reference evidence="1" key="1">
    <citation type="submission" date="2022-08" db="EMBL/GenBank/DDBJ databases">
        <title>Genome sequencing of akame (Lates japonicus).</title>
        <authorList>
            <person name="Hashiguchi Y."/>
            <person name="Takahashi H."/>
        </authorList>
    </citation>
    <scope>NUCLEOTIDE SEQUENCE</scope>
    <source>
        <strain evidence="1">Kochi</strain>
    </source>
</reference>
<name>A0AAD3MG25_LATJO</name>
<proteinExistence type="predicted"/>